<feature type="transmembrane region" description="Helical" evidence="1">
    <location>
        <begin position="61"/>
        <end position="84"/>
    </location>
</feature>
<dbReference type="AlphaFoldDB" id="A0A0M4L8M5"/>
<proteinExistence type="predicted"/>
<keyword evidence="1" id="KW-0812">Transmembrane</keyword>
<evidence type="ECO:0000256" key="1">
    <source>
        <dbReference type="SAM" id="Phobius"/>
    </source>
</evidence>
<feature type="transmembrane region" description="Helical" evidence="1">
    <location>
        <begin position="104"/>
        <end position="125"/>
    </location>
</feature>
<dbReference type="InterPro" id="IPR056926">
    <property type="entry name" value="FLQE3_permease"/>
</dbReference>
<gene>
    <name evidence="2" type="primary">atcH</name>
</gene>
<accession>A0A0M4L8M5</accession>
<evidence type="ECO:0000313" key="2">
    <source>
        <dbReference type="EMBL" id="ALD83690.1"/>
    </source>
</evidence>
<dbReference type="EMBL" id="KT368179">
    <property type="protein sequence ID" value="ALD83690.1"/>
    <property type="molecule type" value="Genomic_DNA"/>
</dbReference>
<organism evidence="2">
    <name type="scientific">Streptomyces sp. CNH365</name>
    <dbReference type="NCBI Taxonomy" id="1714301"/>
    <lineage>
        <taxon>Bacteria</taxon>
        <taxon>Bacillati</taxon>
        <taxon>Actinomycetota</taxon>
        <taxon>Actinomycetes</taxon>
        <taxon>Kitasatosporales</taxon>
        <taxon>Streptomycetaceae</taxon>
        <taxon>Streptomyces</taxon>
    </lineage>
</organism>
<keyword evidence="1" id="KW-0472">Membrane</keyword>
<feature type="transmembrane region" description="Helical" evidence="1">
    <location>
        <begin position="137"/>
        <end position="159"/>
    </location>
</feature>
<name>A0A0M4L8M5_9ACTN</name>
<feature type="transmembrane region" description="Helical" evidence="1">
    <location>
        <begin position="165"/>
        <end position="192"/>
    </location>
</feature>
<feature type="transmembrane region" description="Helical" evidence="1">
    <location>
        <begin position="35"/>
        <end position="54"/>
    </location>
</feature>
<sequence>MTGPDGLKERSPRDTARTLVRAVGWDLRLQLRHQIITVALLVTAAYGIGLRLLPEDWRHDVTVLLVLSDPTMIGFLFVGALMLFERGAGTLHAVVVTPLSPSLYVWSKALSLTAISVVCALTMTVVGHGTDFQPVPLITAVVLTSLLFVFVGVAAVVRVRSLNEYLVIVPIFLVPLYLPLLGFLGLGSSWLYHLLPTQASLLLIQRSLEPRPLWEVLYAVALLAASTTVAFVWASKSFDAHVRGKGRAA</sequence>
<feature type="transmembrane region" description="Helical" evidence="1">
    <location>
        <begin position="213"/>
        <end position="234"/>
    </location>
</feature>
<protein>
    <submittedName>
        <fullName evidence="2">ABC transporter permease</fullName>
    </submittedName>
</protein>
<keyword evidence="1" id="KW-1133">Transmembrane helix</keyword>
<dbReference type="Pfam" id="PF24686">
    <property type="entry name" value="FLQE3_permease"/>
    <property type="match status" value="1"/>
</dbReference>
<reference evidence="2" key="1">
    <citation type="journal article" date="2015" name="ACS Chem. Biol.">
        <title>Two of a Kind-The Biosynthetic Pathways of Chlorotonil and Anthracimycin.</title>
        <authorList>
            <person name="Jungmann K."/>
            <person name="Jansen R."/>
            <person name="Gerth K."/>
            <person name="Huch V."/>
            <person name="Krug D."/>
            <person name="Fenical W."/>
            <person name="Muller R."/>
        </authorList>
    </citation>
    <scope>NUCLEOTIDE SEQUENCE</scope>
    <source>
        <strain evidence="2">CNH365</strain>
    </source>
</reference>